<reference evidence="1" key="2">
    <citation type="submission" date="2009-08" db="EMBL/GenBank/DDBJ databases">
        <title>Vibrio cholerae ICEVchMex1.</title>
        <authorList>
            <person name="Fouts D."/>
            <person name="Durkin S."/>
            <person name="Wozniak R."/>
            <person name="Waldor M."/>
        </authorList>
    </citation>
    <scope>NUCLEOTIDE SEQUENCE</scope>
    <source>
        <strain evidence="1">Mex1</strain>
    </source>
</reference>
<evidence type="ECO:0000313" key="1">
    <source>
        <dbReference type="EMBL" id="ACV96471.1"/>
    </source>
</evidence>
<gene>
    <name evidence="1" type="ORF">ICEVCHMEX1_0071</name>
</gene>
<name>C9E5L1_VIBCL</name>
<protein>
    <submittedName>
        <fullName evidence="1">Uncharacterized protein</fullName>
    </submittedName>
</protein>
<dbReference type="AlphaFoldDB" id="C9E5L1"/>
<dbReference type="EMBL" id="GQ463143">
    <property type="protein sequence ID" value="ACV96471.1"/>
    <property type="molecule type" value="Genomic_DNA"/>
</dbReference>
<accession>C9E5L1</accession>
<sequence>MSESYRQISCWIVSEFDFGFPSKLSALPFLYQSEPPEH</sequence>
<proteinExistence type="predicted"/>
<reference evidence="1" key="1">
    <citation type="journal article" date="2009" name="PLoS Genet.">
        <title>Comparative ICE genomics: insights into the evolution of the SXT/R391 family of ICEs.</title>
        <authorList>
            <person name="Wozniak R.A."/>
            <person name="Fouts D.E."/>
            <person name="Spagnoletti M."/>
            <person name="Colombo M.M."/>
            <person name="Ceccarelli D."/>
            <person name="Garriss G."/>
            <person name="Dery C."/>
            <person name="Burrus V."/>
            <person name="Waldor M.K."/>
        </authorList>
    </citation>
    <scope>NUCLEOTIDE SEQUENCE</scope>
    <source>
        <strain evidence="1">Mex1</strain>
    </source>
</reference>
<organism evidence="1">
    <name type="scientific">Vibrio cholerae Mex1</name>
    <dbReference type="NCBI Taxonomy" id="663913"/>
    <lineage>
        <taxon>Bacteria</taxon>
        <taxon>Pseudomonadati</taxon>
        <taxon>Pseudomonadota</taxon>
        <taxon>Gammaproteobacteria</taxon>
        <taxon>Vibrionales</taxon>
        <taxon>Vibrionaceae</taxon>
        <taxon>Vibrio</taxon>
    </lineage>
</organism>